<protein>
    <recommendedName>
        <fullName evidence="7">Vacuolar protein 8</fullName>
    </recommendedName>
</protein>
<evidence type="ECO:0000256" key="2">
    <source>
        <dbReference type="ARBA" id="ARBA00005462"/>
    </source>
</evidence>
<dbReference type="InterPro" id="IPR045156">
    <property type="entry name" value="Vac8"/>
</dbReference>
<dbReference type="EMBL" id="JANBOJ010000169">
    <property type="protein sequence ID" value="KAJ1721478.1"/>
    <property type="molecule type" value="Genomic_DNA"/>
</dbReference>
<dbReference type="GO" id="GO:0071562">
    <property type="term" value="P:nucleus-vacuole junction assembly"/>
    <property type="evidence" value="ECO:0007669"/>
    <property type="project" value="InterPro"/>
</dbReference>
<keyword evidence="6" id="KW-0449">Lipoprotein</keyword>
<gene>
    <name evidence="9" type="primary">VAC8_2</name>
    <name evidence="9" type="ORF">LPJ53_004013</name>
</gene>
<feature type="repeat" description="ARM" evidence="8">
    <location>
        <begin position="149"/>
        <end position="191"/>
    </location>
</feature>
<feature type="repeat" description="ARM" evidence="8">
    <location>
        <begin position="190"/>
        <end position="232"/>
    </location>
</feature>
<feature type="repeat" description="ARM" evidence="8">
    <location>
        <begin position="108"/>
        <end position="150"/>
    </location>
</feature>
<keyword evidence="4" id="KW-0677">Repeat</keyword>
<reference evidence="9" key="1">
    <citation type="submission" date="2022-07" db="EMBL/GenBank/DDBJ databases">
        <title>Phylogenomic reconstructions and comparative analyses of Kickxellomycotina fungi.</title>
        <authorList>
            <person name="Reynolds N.K."/>
            <person name="Stajich J.E."/>
            <person name="Barry K."/>
            <person name="Grigoriev I.V."/>
            <person name="Crous P."/>
            <person name="Smith M.E."/>
        </authorList>
    </citation>
    <scope>NUCLEOTIDE SEQUENCE</scope>
    <source>
        <strain evidence="9">NBRC 32514</strain>
    </source>
</reference>
<dbReference type="InterPro" id="IPR000225">
    <property type="entry name" value="Armadillo"/>
</dbReference>
<comment type="caution">
    <text evidence="9">The sequence shown here is derived from an EMBL/GenBank/DDBJ whole genome shotgun (WGS) entry which is preliminary data.</text>
</comment>
<dbReference type="AlphaFoldDB" id="A0A9W7Y005"/>
<name>A0A9W7Y005_9FUNG</name>
<evidence type="ECO:0000256" key="1">
    <source>
        <dbReference type="ARBA" id="ARBA00004592"/>
    </source>
</evidence>
<dbReference type="InterPro" id="IPR011989">
    <property type="entry name" value="ARM-like"/>
</dbReference>
<dbReference type="OrthoDB" id="7537227at2759"/>
<dbReference type="GO" id="GO:0000045">
    <property type="term" value="P:autophagosome assembly"/>
    <property type="evidence" value="ECO:0007669"/>
    <property type="project" value="TreeGrafter"/>
</dbReference>
<dbReference type="SMART" id="SM00185">
    <property type="entry name" value="ARM"/>
    <property type="match status" value="9"/>
</dbReference>
<evidence type="ECO:0000256" key="8">
    <source>
        <dbReference type="PROSITE-ProRule" id="PRU00259"/>
    </source>
</evidence>
<comment type="similarity">
    <text evidence="2">Belongs to the beta-catenin family.</text>
</comment>
<dbReference type="PANTHER" id="PTHR47249:SF1">
    <property type="entry name" value="VACUOLAR PROTEIN 8"/>
    <property type="match status" value="1"/>
</dbReference>
<dbReference type="GO" id="GO:0000329">
    <property type="term" value="C:fungal-type vacuole membrane"/>
    <property type="evidence" value="ECO:0007669"/>
    <property type="project" value="TreeGrafter"/>
</dbReference>
<keyword evidence="10" id="KW-1185">Reference proteome</keyword>
<dbReference type="Pfam" id="PF00514">
    <property type="entry name" value="Arm"/>
    <property type="match status" value="3"/>
</dbReference>
<comment type="subcellular location">
    <subcellularLocation>
        <location evidence="1">Vacuole membrane</location>
        <topology evidence="1">Lipid-anchor</topology>
    </subcellularLocation>
</comment>
<evidence type="ECO:0000313" key="9">
    <source>
        <dbReference type="EMBL" id="KAJ1721478.1"/>
    </source>
</evidence>
<evidence type="ECO:0000256" key="5">
    <source>
        <dbReference type="ARBA" id="ARBA00023136"/>
    </source>
</evidence>
<dbReference type="Gene3D" id="1.25.10.10">
    <property type="entry name" value="Leucine-rich Repeat Variant"/>
    <property type="match status" value="2"/>
</dbReference>
<dbReference type="InterPro" id="IPR016024">
    <property type="entry name" value="ARM-type_fold"/>
</dbReference>
<keyword evidence="3" id="KW-0926">Vacuole</keyword>
<dbReference type="GO" id="GO:0043495">
    <property type="term" value="F:protein-membrane adaptor activity"/>
    <property type="evidence" value="ECO:0007669"/>
    <property type="project" value="InterPro"/>
</dbReference>
<evidence type="ECO:0000256" key="3">
    <source>
        <dbReference type="ARBA" id="ARBA00022554"/>
    </source>
</evidence>
<evidence type="ECO:0000313" key="10">
    <source>
        <dbReference type="Proteomes" id="UP001149813"/>
    </source>
</evidence>
<dbReference type="SUPFAM" id="SSF48371">
    <property type="entry name" value="ARM repeat"/>
    <property type="match status" value="1"/>
</dbReference>
<proteinExistence type="inferred from homology"/>
<accession>A0A9W7Y005</accession>
<feature type="repeat" description="ARM" evidence="8">
    <location>
        <begin position="320"/>
        <end position="362"/>
    </location>
</feature>
<sequence>MGASVSSTVGAAACCMAGSRNGGGSGGGSGDGSADERRRLVQASSREQQAVAVLSRLFEHDTRINFYSGEALDALATLARSDVHQLQLSAATAFSEVSAYDVRAVSLETITTVVGLLGSAHADVQQGAGAALGNLAGNMANKRLIVQSGGLAQLVRQMLSPSVEAQANAAGCITNVAADGELKAAVARSGALVPLVRLARSRDVRVARNAAGALLNMTHAAEHRQQLVAAGAGPALAALLDSGDGDTRYYAATAVGNVAADGAGREQLWRAQPLLVDQLVRLVQQPGGQRGAARTQAQAALALRNLASDERYQAHAVARGAAPALAAALQSPHPAVAAAAAACLRNLSIAAANEGALVAAGVLPPLAALVSGADRDAQAHALAALRNLAANGGEACAQALLAAGVLDHMCAALAPPAASMPAAYELAAALGVFAAAPLLWRPLVERGLCRHLVRLLRAPCHATEYAACCALRTLAARRTPEVLGELAHLWVVAAEPRAGLRAYVLRALSDAAYARSPVRAIAMWLVVALLGCGARPDLRRRIVADVQLMAVVEGLARQRVARDAESLSASDTCSVASEAFAPAELVAVGRAASVENGGSDDGEAGGCDDDDQASVRTCTLARQVVALLHEPASFAASAASLKQAPRLLNV</sequence>
<dbReference type="Proteomes" id="UP001149813">
    <property type="component" value="Unassembled WGS sequence"/>
</dbReference>
<evidence type="ECO:0000256" key="7">
    <source>
        <dbReference type="ARBA" id="ARBA00026209"/>
    </source>
</evidence>
<dbReference type="PANTHER" id="PTHR47249">
    <property type="entry name" value="VACUOLAR PROTEIN 8"/>
    <property type="match status" value="1"/>
</dbReference>
<evidence type="ECO:0000256" key="4">
    <source>
        <dbReference type="ARBA" id="ARBA00022737"/>
    </source>
</evidence>
<dbReference type="PROSITE" id="PS50176">
    <property type="entry name" value="ARM_REPEAT"/>
    <property type="match status" value="4"/>
</dbReference>
<evidence type="ECO:0000256" key="6">
    <source>
        <dbReference type="ARBA" id="ARBA00023288"/>
    </source>
</evidence>
<organism evidence="9 10">
    <name type="scientific">Coemansia erecta</name>
    <dbReference type="NCBI Taxonomy" id="147472"/>
    <lineage>
        <taxon>Eukaryota</taxon>
        <taxon>Fungi</taxon>
        <taxon>Fungi incertae sedis</taxon>
        <taxon>Zoopagomycota</taxon>
        <taxon>Kickxellomycotina</taxon>
        <taxon>Kickxellomycetes</taxon>
        <taxon>Kickxellales</taxon>
        <taxon>Kickxellaceae</taxon>
        <taxon>Coemansia</taxon>
    </lineage>
</organism>
<keyword evidence="5" id="KW-0472">Membrane</keyword>